<dbReference type="EMBL" id="BQXU01000012">
    <property type="protein sequence ID" value="GKT45324.1"/>
    <property type="molecule type" value="Genomic_DNA"/>
</dbReference>
<dbReference type="PANTHER" id="PTHR14140:SF27">
    <property type="entry name" value="OS04G0289800 PROTEIN"/>
    <property type="match status" value="1"/>
</dbReference>
<keyword evidence="1 2" id="KW-0539">Nucleus</keyword>
<dbReference type="InterPro" id="IPR045134">
    <property type="entry name" value="UHRF1/2-like"/>
</dbReference>
<comment type="subcellular location">
    <subcellularLocation>
        <location evidence="2">Nucleus</location>
    </subcellularLocation>
</comment>
<organism evidence="5 6">
    <name type="scientific">Colletotrichum spaethianum</name>
    <dbReference type="NCBI Taxonomy" id="700344"/>
    <lineage>
        <taxon>Eukaryota</taxon>
        <taxon>Fungi</taxon>
        <taxon>Dikarya</taxon>
        <taxon>Ascomycota</taxon>
        <taxon>Pezizomycotina</taxon>
        <taxon>Sordariomycetes</taxon>
        <taxon>Hypocreomycetidae</taxon>
        <taxon>Glomerellales</taxon>
        <taxon>Glomerellaceae</taxon>
        <taxon>Colletotrichum</taxon>
        <taxon>Colletotrichum spaethianum species complex</taxon>
    </lineage>
</organism>
<keyword evidence="6" id="KW-1185">Reference proteome</keyword>
<feature type="region of interest" description="Disordered" evidence="3">
    <location>
        <begin position="22"/>
        <end position="45"/>
    </location>
</feature>
<name>A0AA37LDE5_9PEZI</name>
<evidence type="ECO:0000313" key="5">
    <source>
        <dbReference type="EMBL" id="GKT45324.1"/>
    </source>
</evidence>
<dbReference type="SUPFAM" id="SSF88697">
    <property type="entry name" value="PUA domain-like"/>
    <property type="match status" value="1"/>
</dbReference>
<evidence type="ECO:0000259" key="4">
    <source>
        <dbReference type="PROSITE" id="PS51015"/>
    </source>
</evidence>
<dbReference type="GO" id="GO:0005634">
    <property type="term" value="C:nucleus"/>
    <property type="evidence" value="ECO:0007669"/>
    <property type="project" value="UniProtKB-SubCell"/>
</dbReference>
<feature type="compositionally biased region" description="Basic and acidic residues" evidence="3">
    <location>
        <begin position="224"/>
        <end position="236"/>
    </location>
</feature>
<dbReference type="GO" id="GO:0016567">
    <property type="term" value="P:protein ubiquitination"/>
    <property type="evidence" value="ECO:0007669"/>
    <property type="project" value="TreeGrafter"/>
</dbReference>
<dbReference type="GO" id="GO:0044027">
    <property type="term" value="P:negative regulation of gene expression via chromosomal CpG island methylation"/>
    <property type="evidence" value="ECO:0007669"/>
    <property type="project" value="TreeGrafter"/>
</dbReference>
<dbReference type="AlphaFoldDB" id="A0AA37LDE5"/>
<dbReference type="GO" id="GO:0061630">
    <property type="term" value="F:ubiquitin protein ligase activity"/>
    <property type="evidence" value="ECO:0007669"/>
    <property type="project" value="TreeGrafter"/>
</dbReference>
<dbReference type="Pfam" id="PF02182">
    <property type="entry name" value="SAD_SRA"/>
    <property type="match status" value="1"/>
</dbReference>
<dbReference type="PANTHER" id="PTHR14140">
    <property type="entry name" value="E3 UBIQUITIN-PROTEIN LIGASE UHRF-RELATED"/>
    <property type="match status" value="1"/>
</dbReference>
<gene>
    <name evidence="5" type="ORF">ColSpa_05505</name>
</gene>
<sequence length="449" mass="49406">MSEEIDCFTEKHPKRCAEDEIDLPAKRPYQSHPIEAATEPNTQDNVQTHDKVVAEPCVLTAQLSDSSGQKTKDGFANYNPKTIKVPVVTDVRAYVEHVRHKVAGTIGILAKRNRPGSVSPTELLDRLDQFLNWLETRSWGPETLPSTTRKPLESCLRFIWEPTQAGLQIYFSESQKTRAKALSSTWADSEASLFVNDDEDDGMLLADATEDAESTKKPKSIKKSAKDPGAKTEEFRLPPLDHPIFGVEGPMRGIAYIQGKVKSYAYNPEMANLKKSSRAFGHNGIEAGTWWPMQVAAVFNGAHGSWQGGISGHASQGAYSVVISGAYESCDADYGTTLHYSGSGAHAHTGQAPQNKDGTKLLHLSLTNGNPVRVLRSASGKGGAYRPSHGIRYDGLYRVTKVHILTNKKGGAYFQFELQRLPDQRDLNELLGIPIAIQQAQWWAAKEGY</sequence>
<reference evidence="5 6" key="1">
    <citation type="submission" date="2022-03" db="EMBL/GenBank/DDBJ databases">
        <title>Genome data of Colletotrichum spp.</title>
        <authorList>
            <person name="Utami Y.D."/>
            <person name="Hiruma K."/>
        </authorList>
    </citation>
    <scope>NUCLEOTIDE SEQUENCE [LARGE SCALE GENOMIC DNA]</scope>
    <source>
        <strain evidence="5 6">MAFF 239500</strain>
    </source>
</reference>
<dbReference type="SMART" id="SM00466">
    <property type="entry name" value="SRA"/>
    <property type="match status" value="1"/>
</dbReference>
<feature type="domain" description="YDG" evidence="4">
    <location>
        <begin position="280"/>
        <end position="420"/>
    </location>
</feature>
<dbReference type="GeneID" id="73326307"/>
<dbReference type="Proteomes" id="UP001055115">
    <property type="component" value="Unassembled WGS sequence"/>
</dbReference>
<comment type="caution">
    <text evidence="5">The sequence shown here is derived from an EMBL/GenBank/DDBJ whole genome shotgun (WGS) entry which is preliminary data.</text>
</comment>
<evidence type="ECO:0000256" key="1">
    <source>
        <dbReference type="ARBA" id="ARBA00023242"/>
    </source>
</evidence>
<evidence type="ECO:0000256" key="2">
    <source>
        <dbReference type="PROSITE-ProRule" id="PRU00358"/>
    </source>
</evidence>
<dbReference type="RefSeq" id="XP_049127674.1">
    <property type="nucleotide sequence ID" value="XM_049271717.1"/>
</dbReference>
<evidence type="ECO:0000313" key="6">
    <source>
        <dbReference type="Proteomes" id="UP001055115"/>
    </source>
</evidence>
<dbReference type="PROSITE" id="PS51015">
    <property type="entry name" value="YDG"/>
    <property type="match status" value="1"/>
</dbReference>
<proteinExistence type="predicted"/>
<dbReference type="InterPro" id="IPR015947">
    <property type="entry name" value="PUA-like_sf"/>
</dbReference>
<protein>
    <submittedName>
        <fullName evidence="5">E3 ubiquitin-protein ligase ORTHRUS 2</fullName>
    </submittedName>
</protein>
<feature type="region of interest" description="Disordered" evidence="3">
    <location>
        <begin position="208"/>
        <end position="237"/>
    </location>
</feature>
<dbReference type="InterPro" id="IPR036987">
    <property type="entry name" value="SRA-YDG_sf"/>
</dbReference>
<accession>A0AA37LDE5</accession>
<dbReference type="InterPro" id="IPR003105">
    <property type="entry name" value="SRA_YDG"/>
</dbReference>
<dbReference type="Gene3D" id="2.30.280.10">
    <property type="entry name" value="SRA-YDG"/>
    <property type="match status" value="1"/>
</dbReference>
<evidence type="ECO:0000256" key="3">
    <source>
        <dbReference type="SAM" id="MobiDB-lite"/>
    </source>
</evidence>